<name>A0A9P8PSR8_WICPI</name>
<dbReference type="AlphaFoldDB" id="A0A9P8PSR8"/>
<keyword evidence="1" id="KW-1133">Transmembrane helix</keyword>
<keyword evidence="3" id="KW-1185">Reference proteome</keyword>
<feature type="transmembrane region" description="Helical" evidence="1">
    <location>
        <begin position="206"/>
        <end position="224"/>
    </location>
</feature>
<keyword evidence="1" id="KW-0472">Membrane</keyword>
<evidence type="ECO:0000256" key="1">
    <source>
        <dbReference type="SAM" id="Phobius"/>
    </source>
</evidence>
<feature type="transmembrane region" description="Helical" evidence="1">
    <location>
        <begin position="236"/>
        <end position="254"/>
    </location>
</feature>
<dbReference type="EMBL" id="JAEUBG010005157">
    <property type="protein sequence ID" value="KAH3677591.1"/>
    <property type="molecule type" value="Genomic_DNA"/>
</dbReference>
<protein>
    <submittedName>
        <fullName evidence="2">Uncharacterized protein</fullName>
    </submittedName>
</protein>
<evidence type="ECO:0000313" key="3">
    <source>
        <dbReference type="Proteomes" id="UP000774326"/>
    </source>
</evidence>
<gene>
    <name evidence="2" type="ORF">WICPIJ_008951</name>
</gene>
<accession>A0A9P8PSR8</accession>
<reference evidence="2" key="2">
    <citation type="submission" date="2021-01" db="EMBL/GenBank/DDBJ databases">
        <authorList>
            <person name="Schikora-Tamarit M.A."/>
        </authorList>
    </citation>
    <scope>NUCLEOTIDE SEQUENCE</scope>
    <source>
        <strain evidence="2">CBS2887</strain>
    </source>
</reference>
<keyword evidence="1" id="KW-0812">Transmembrane</keyword>
<feature type="transmembrane region" description="Helical" evidence="1">
    <location>
        <begin position="159"/>
        <end position="174"/>
    </location>
</feature>
<reference evidence="2" key="1">
    <citation type="journal article" date="2021" name="Open Biol.">
        <title>Shared evolutionary footprints suggest mitochondrial oxidative damage underlies multiple complex I losses in fungi.</title>
        <authorList>
            <person name="Schikora-Tamarit M.A."/>
            <person name="Marcet-Houben M."/>
            <person name="Nosek J."/>
            <person name="Gabaldon T."/>
        </authorList>
    </citation>
    <scope>NUCLEOTIDE SEQUENCE</scope>
    <source>
        <strain evidence="2">CBS2887</strain>
    </source>
</reference>
<dbReference type="Proteomes" id="UP000774326">
    <property type="component" value="Unassembled WGS sequence"/>
</dbReference>
<comment type="caution">
    <text evidence="2">The sequence shown here is derived from an EMBL/GenBank/DDBJ whole genome shotgun (WGS) entry which is preliminary data.</text>
</comment>
<evidence type="ECO:0000313" key="2">
    <source>
        <dbReference type="EMBL" id="KAH3677591.1"/>
    </source>
</evidence>
<feature type="transmembrane region" description="Helical" evidence="1">
    <location>
        <begin position="12"/>
        <end position="31"/>
    </location>
</feature>
<proteinExistence type="predicted"/>
<sequence>MEVVTINRFYSTLIFFVVVIMLISPAAAIVANSPLYYDWTVDDWNQIAPVSTSQVSHRLHTCASSSIPSITTAISIVSVTVTVTTTTAIAATFQDDAKSISELLPAVAVASSAALRDTSDWFIAVNDFMIWLVAAGLEISRTYWERILEIQGWIQHHPFVPKISAVLLSVWITAQYTCSSIVFTVRLLAHLVLSLYQVYSLFSPYIRWWISFFYTWITAGFRFYQHYDTDFPEETRQLLTGTSVLVAAIIWFSIGRNRRSKSKGADTHSQQQHQNIFINIAGGAAYKFSDVGSISSVTDRNLVWAEFVKAMNSSVKPFISRILLDTKCMKKGGKDPPLPPSAPALVFRTYKDGSEETELKRQLLIWLKNTSSLTKI</sequence>
<organism evidence="2 3">
    <name type="scientific">Wickerhamomyces pijperi</name>
    <name type="common">Yeast</name>
    <name type="synonym">Pichia pijperi</name>
    <dbReference type="NCBI Taxonomy" id="599730"/>
    <lineage>
        <taxon>Eukaryota</taxon>
        <taxon>Fungi</taxon>
        <taxon>Dikarya</taxon>
        <taxon>Ascomycota</taxon>
        <taxon>Saccharomycotina</taxon>
        <taxon>Saccharomycetes</taxon>
        <taxon>Phaffomycetales</taxon>
        <taxon>Wickerhamomycetaceae</taxon>
        <taxon>Wickerhamomyces</taxon>
    </lineage>
</organism>